<accession>A0AC35EQT3</accession>
<dbReference type="WBParaSite" id="PS1159_v2.g10060.t1">
    <property type="protein sequence ID" value="PS1159_v2.g10060.t1"/>
    <property type="gene ID" value="PS1159_v2.g10060"/>
</dbReference>
<reference evidence="2" key="1">
    <citation type="submission" date="2022-11" db="UniProtKB">
        <authorList>
            <consortium name="WormBaseParasite"/>
        </authorList>
    </citation>
    <scope>IDENTIFICATION</scope>
</reference>
<protein>
    <submittedName>
        <fullName evidence="2">Helicase C-terminal domain-containing protein</fullName>
    </submittedName>
</protein>
<dbReference type="Proteomes" id="UP000887580">
    <property type="component" value="Unplaced"/>
</dbReference>
<proteinExistence type="predicted"/>
<organism evidence="1 2">
    <name type="scientific">Panagrolaimus sp. PS1159</name>
    <dbReference type="NCBI Taxonomy" id="55785"/>
    <lineage>
        <taxon>Eukaryota</taxon>
        <taxon>Metazoa</taxon>
        <taxon>Ecdysozoa</taxon>
        <taxon>Nematoda</taxon>
        <taxon>Chromadorea</taxon>
        <taxon>Rhabditida</taxon>
        <taxon>Tylenchina</taxon>
        <taxon>Panagrolaimomorpha</taxon>
        <taxon>Panagrolaimoidea</taxon>
        <taxon>Panagrolaimidae</taxon>
        <taxon>Panagrolaimus</taxon>
    </lineage>
</organism>
<name>A0AC35EQT3_9BILA</name>
<sequence length="96" mass="11299">MPLRLCGILNALRRDYNIRDKFLQEFIDGKCRILFTTNLLTRGTDINIDFVVNYDLPLEYEQWVHRCGRTGRNSNHGIAVTFIDIKNHTDYPKDII</sequence>
<evidence type="ECO:0000313" key="2">
    <source>
        <dbReference type="WBParaSite" id="PS1159_v2.g10060.t1"/>
    </source>
</evidence>
<evidence type="ECO:0000313" key="1">
    <source>
        <dbReference type="Proteomes" id="UP000887580"/>
    </source>
</evidence>